<evidence type="ECO:0000313" key="4">
    <source>
        <dbReference type="Proteomes" id="UP001054846"/>
    </source>
</evidence>
<gene>
    <name evidence="3" type="ORF">ISF26_08915</name>
</gene>
<dbReference type="SUPFAM" id="SSF48317">
    <property type="entry name" value="Acid phosphatase/Vanadium-dependent haloperoxidase"/>
    <property type="match status" value="1"/>
</dbReference>
<dbReference type="InterPro" id="IPR052559">
    <property type="entry name" value="V-haloperoxidase"/>
</dbReference>
<name>A0ABY3PRR2_9CYAN</name>
<dbReference type="Pfam" id="PF21167">
    <property type="entry name" value="DUF6851"/>
    <property type="match status" value="1"/>
</dbReference>
<sequence>MIPVPTHSRRFLVGALGALGTGALLAPQWLIRSAAAATEPSAVILWNQAALAAVRKTRMNPPVTARALAILHTCIYDAWAIHDERARPSEAIARRPASERRPDRQGEAVDFAAHQALVELFPSETAAFNELLCRLGRRPGGSDPDTAGNIGRMAAEAVIARRRTDGANQLGDLAAGPYADYTDYQPVNPPDRLIDPDRWQPIRLPDSKGGTRLQKFIVPHWYKVKPFALTSAAQFRPPAPCGKDATEYRRQAEELVQMVAALGDREKLISEYWIDGPGSETPPGHWCLLAQHVAARDGHTLAADVQMFFALTNALFDTSIAAWDVKRAYDAVRPYTAIRYLFANAQIPCWAGPGLGVRTMAGAEWVPYQHAGDLTPPHPEYVSGHSAFSAAAAAILRQFTGSDNFGASHTQAAGTCKIEPGLVPARDLTLRWPTFTAAADEAGLSRRLGGIHFKAADFEGRRLGRAVADRVWGKARAYIVGA</sequence>
<evidence type="ECO:0000259" key="2">
    <source>
        <dbReference type="Pfam" id="PF22778"/>
    </source>
</evidence>
<protein>
    <submittedName>
        <fullName evidence="3">Phosphatase PAP2 family protein</fullName>
    </submittedName>
</protein>
<dbReference type="PANTHER" id="PTHR34599:SF2">
    <property type="entry name" value="TRAF-TYPE DOMAIN-CONTAINING PROTEIN"/>
    <property type="match status" value="1"/>
</dbReference>
<evidence type="ECO:0000259" key="1">
    <source>
        <dbReference type="Pfam" id="PF21167"/>
    </source>
</evidence>
<dbReference type="InterPro" id="IPR006311">
    <property type="entry name" value="TAT_signal"/>
</dbReference>
<accession>A0ABY3PRR2</accession>
<organism evidence="3 4">
    <name type="scientific">Gloeobacter morelensis MG652769</name>
    <dbReference type="NCBI Taxonomy" id="2781736"/>
    <lineage>
        <taxon>Bacteria</taxon>
        <taxon>Bacillati</taxon>
        <taxon>Cyanobacteriota</taxon>
        <taxon>Cyanophyceae</taxon>
        <taxon>Gloeobacterales</taxon>
        <taxon>Gloeobacteraceae</taxon>
        <taxon>Gloeobacter</taxon>
        <taxon>Gloeobacter morelensis</taxon>
    </lineage>
</organism>
<reference evidence="3 4" key="1">
    <citation type="journal article" date="2021" name="Genome Biol. Evol.">
        <title>Complete Genome Sequencing of a Novel Gloeobacter Species from a Waterfall Cave in Mexico.</title>
        <authorList>
            <person name="Saw J.H."/>
            <person name="Cardona T."/>
            <person name="Montejano G."/>
        </authorList>
    </citation>
    <scope>NUCLEOTIDE SEQUENCE [LARGE SCALE GENOMIC DNA]</scope>
    <source>
        <strain evidence="3">MG652769</strain>
    </source>
</reference>
<feature type="domain" description="Vanadium-dependent haloperoxidase NapH1-like second helical-bundle" evidence="2">
    <location>
        <begin position="306"/>
        <end position="456"/>
    </location>
</feature>
<keyword evidence="4" id="KW-1185">Reference proteome</keyword>
<dbReference type="CDD" id="cd03398">
    <property type="entry name" value="PAP2_haloperoxidase"/>
    <property type="match status" value="1"/>
</dbReference>
<dbReference type="Proteomes" id="UP001054846">
    <property type="component" value="Chromosome"/>
</dbReference>
<dbReference type="PANTHER" id="PTHR34599">
    <property type="entry name" value="PEROXIDASE-RELATED"/>
    <property type="match status" value="1"/>
</dbReference>
<proteinExistence type="predicted"/>
<dbReference type="InterPro" id="IPR036938">
    <property type="entry name" value="PAP2/HPO_sf"/>
</dbReference>
<dbReference type="Gene3D" id="1.10.606.20">
    <property type="match status" value="1"/>
</dbReference>
<dbReference type="EMBL" id="CP063845">
    <property type="protein sequence ID" value="UFP96310.1"/>
    <property type="molecule type" value="Genomic_DNA"/>
</dbReference>
<dbReference type="PROSITE" id="PS51318">
    <property type="entry name" value="TAT"/>
    <property type="match status" value="1"/>
</dbReference>
<feature type="domain" description="DUF6851" evidence="1">
    <location>
        <begin position="70"/>
        <end position="201"/>
    </location>
</feature>
<dbReference type="InterPro" id="IPR049283">
    <property type="entry name" value="DUF6851"/>
</dbReference>
<evidence type="ECO:0000313" key="3">
    <source>
        <dbReference type="EMBL" id="UFP96310.1"/>
    </source>
</evidence>
<dbReference type="InterPro" id="IPR055161">
    <property type="entry name" value="NapH1-like_2nd"/>
</dbReference>
<dbReference type="Pfam" id="PF22778">
    <property type="entry name" value="VCPO_2nd"/>
    <property type="match status" value="1"/>
</dbReference>